<evidence type="ECO:0000256" key="8">
    <source>
        <dbReference type="ARBA" id="ARBA00023235"/>
    </source>
</evidence>
<dbReference type="InterPro" id="IPR011060">
    <property type="entry name" value="RibuloseP-bd_barrel"/>
</dbReference>
<evidence type="ECO:0000259" key="10">
    <source>
        <dbReference type="Pfam" id="PF00697"/>
    </source>
</evidence>
<keyword evidence="12" id="KW-1185">Reference proteome</keyword>
<dbReference type="HAMAP" id="MF_00135">
    <property type="entry name" value="PRAI"/>
    <property type="match status" value="1"/>
</dbReference>
<evidence type="ECO:0000313" key="11">
    <source>
        <dbReference type="EMBL" id="MBB4037424.1"/>
    </source>
</evidence>
<dbReference type="RefSeq" id="WP_394353488.1">
    <property type="nucleotide sequence ID" value="NZ_JACIEP010000013.1"/>
</dbReference>
<accession>A0A840CUR4</accession>
<dbReference type="SUPFAM" id="SSF51366">
    <property type="entry name" value="Ribulose-phoshate binding barrel"/>
    <property type="match status" value="1"/>
</dbReference>
<comment type="caution">
    <text evidence="11">The sequence shown here is derived from an EMBL/GenBank/DDBJ whole genome shotgun (WGS) entry which is preliminary data.</text>
</comment>
<dbReference type="CDD" id="cd00405">
    <property type="entry name" value="PRAI"/>
    <property type="match status" value="1"/>
</dbReference>
<dbReference type="AlphaFoldDB" id="A0A840CUR4"/>
<proteinExistence type="inferred from homology"/>
<gene>
    <name evidence="9" type="primary">trpF</name>
    <name evidence="11" type="ORF">GGR21_003341</name>
</gene>
<sequence length="204" mass="22916">MMKIKVCGMKYSDNIKELSLLPIDYMGLIFYDKSPRYIDSLNGSDVDAVPQTIKLAGVFVDAEIEYIAEKTVRYGLDIIQLHGNETPGFCKDLNRTMPVIKAISVADAADLEKTKQYEGAVDYLLFDTKTSQHGGSGQKFDWNILHEYKGNTPFFLSGGISIDDAEKIRGINHPGLYAIDLNSKFEIRPGLKDIQLLEKFIKQL</sequence>
<keyword evidence="7 9" id="KW-0057">Aromatic amino acid biosynthesis</keyword>
<evidence type="ECO:0000313" key="12">
    <source>
        <dbReference type="Proteomes" id="UP000555103"/>
    </source>
</evidence>
<keyword evidence="6 9" id="KW-0822">Tryptophan biosynthesis</keyword>
<dbReference type="GO" id="GO:0004640">
    <property type="term" value="F:phosphoribosylanthranilate isomerase activity"/>
    <property type="evidence" value="ECO:0007669"/>
    <property type="project" value="UniProtKB-UniRule"/>
</dbReference>
<dbReference type="Proteomes" id="UP000555103">
    <property type="component" value="Unassembled WGS sequence"/>
</dbReference>
<evidence type="ECO:0000256" key="9">
    <source>
        <dbReference type="HAMAP-Rule" id="MF_00135"/>
    </source>
</evidence>
<reference evidence="11 12" key="1">
    <citation type="submission" date="2020-08" db="EMBL/GenBank/DDBJ databases">
        <title>Genomic Encyclopedia of Type Strains, Phase IV (KMG-IV): sequencing the most valuable type-strain genomes for metagenomic binning, comparative biology and taxonomic classification.</title>
        <authorList>
            <person name="Goeker M."/>
        </authorList>
    </citation>
    <scope>NUCLEOTIDE SEQUENCE [LARGE SCALE GENOMIC DNA]</scope>
    <source>
        <strain evidence="11 12">DSM 104969</strain>
    </source>
</reference>
<evidence type="ECO:0000256" key="3">
    <source>
        <dbReference type="ARBA" id="ARBA00012572"/>
    </source>
</evidence>
<feature type="domain" description="N-(5'phosphoribosyl) anthranilate isomerase (PRAI)" evidence="10">
    <location>
        <begin position="5"/>
        <end position="202"/>
    </location>
</feature>
<dbReference type="Gene3D" id="3.20.20.70">
    <property type="entry name" value="Aldolase class I"/>
    <property type="match status" value="1"/>
</dbReference>
<evidence type="ECO:0000256" key="2">
    <source>
        <dbReference type="ARBA" id="ARBA00004664"/>
    </source>
</evidence>
<dbReference type="EMBL" id="JACIEP010000013">
    <property type="protein sequence ID" value="MBB4037424.1"/>
    <property type="molecule type" value="Genomic_DNA"/>
</dbReference>
<comment type="similarity">
    <text evidence="9">Belongs to the TrpF family.</text>
</comment>
<comment type="pathway">
    <text evidence="2 9">Amino-acid biosynthesis; L-tryptophan biosynthesis; L-tryptophan from chorismate: step 3/5.</text>
</comment>
<dbReference type="GO" id="GO:0000162">
    <property type="term" value="P:L-tryptophan biosynthetic process"/>
    <property type="evidence" value="ECO:0007669"/>
    <property type="project" value="UniProtKB-UniRule"/>
</dbReference>
<dbReference type="PANTHER" id="PTHR42894">
    <property type="entry name" value="N-(5'-PHOSPHORIBOSYL)ANTHRANILATE ISOMERASE"/>
    <property type="match status" value="1"/>
</dbReference>
<dbReference type="UniPathway" id="UPA00035">
    <property type="reaction ID" value="UER00042"/>
</dbReference>
<organism evidence="11 12">
    <name type="scientific">Dysgonomonas hofstadii</name>
    <dbReference type="NCBI Taxonomy" id="637886"/>
    <lineage>
        <taxon>Bacteria</taxon>
        <taxon>Pseudomonadati</taxon>
        <taxon>Bacteroidota</taxon>
        <taxon>Bacteroidia</taxon>
        <taxon>Bacteroidales</taxon>
        <taxon>Dysgonomonadaceae</taxon>
        <taxon>Dysgonomonas</taxon>
    </lineage>
</organism>
<keyword evidence="8 9" id="KW-0413">Isomerase</keyword>
<evidence type="ECO:0000256" key="1">
    <source>
        <dbReference type="ARBA" id="ARBA00001164"/>
    </source>
</evidence>
<dbReference type="Pfam" id="PF00697">
    <property type="entry name" value="PRAI"/>
    <property type="match status" value="1"/>
</dbReference>
<evidence type="ECO:0000256" key="7">
    <source>
        <dbReference type="ARBA" id="ARBA00023141"/>
    </source>
</evidence>
<dbReference type="InterPro" id="IPR044643">
    <property type="entry name" value="TrpF_fam"/>
</dbReference>
<comment type="catalytic activity">
    <reaction evidence="1 9">
        <text>N-(5-phospho-beta-D-ribosyl)anthranilate = 1-(2-carboxyphenylamino)-1-deoxy-D-ribulose 5-phosphate</text>
        <dbReference type="Rhea" id="RHEA:21540"/>
        <dbReference type="ChEBI" id="CHEBI:18277"/>
        <dbReference type="ChEBI" id="CHEBI:58613"/>
        <dbReference type="EC" id="5.3.1.24"/>
    </reaction>
</comment>
<dbReference type="InterPro" id="IPR001240">
    <property type="entry name" value="PRAI_dom"/>
</dbReference>
<evidence type="ECO:0000256" key="6">
    <source>
        <dbReference type="ARBA" id="ARBA00022822"/>
    </source>
</evidence>
<dbReference type="EC" id="5.3.1.24" evidence="3 9"/>
<evidence type="ECO:0000256" key="4">
    <source>
        <dbReference type="ARBA" id="ARBA00022272"/>
    </source>
</evidence>
<dbReference type="InterPro" id="IPR013785">
    <property type="entry name" value="Aldolase_TIM"/>
</dbReference>
<dbReference type="PANTHER" id="PTHR42894:SF1">
    <property type="entry name" value="N-(5'-PHOSPHORIBOSYL)ANTHRANILATE ISOMERASE"/>
    <property type="match status" value="1"/>
</dbReference>
<protein>
    <recommendedName>
        <fullName evidence="4 9">N-(5'-phosphoribosyl)anthranilate isomerase</fullName>
        <shortName evidence="9">PRAI</shortName>
        <ecNumber evidence="3 9">5.3.1.24</ecNumber>
    </recommendedName>
</protein>
<evidence type="ECO:0000256" key="5">
    <source>
        <dbReference type="ARBA" id="ARBA00022605"/>
    </source>
</evidence>
<name>A0A840CUR4_9BACT</name>
<keyword evidence="5 9" id="KW-0028">Amino-acid biosynthesis</keyword>